<name>A0A830E8I7_9EURY</name>
<proteinExistence type="predicted"/>
<dbReference type="Gene3D" id="2.60.40.10">
    <property type="entry name" value="Immunoglobulins"/>
    <property type="match status" value="1"/>
</dbReference>
<feature type="domain" description="PKD" evidence="2">
    <location>
        <begin position="80"/>
        <end position="133"/>
    </location>
</feature>
<dbReference type="RefSeq" id="WP_188786011.1">
    <property type="nucleotide sequence ID" value="NZ_BMOC01000003.1"/>
</dbReference>
<dbReference type="SUPFAM" id="SSF49299">
    <property type="entry name" value="PKD domain"/>
    <property type="match status" value="1"/>
</dbReference>
<dbReference type="CDD" id="cd00146">
    <property type="entry name" value="PKD"/>
    <property type="match status" value="1"/>
</dbReference>
<accession>A0A830E8I7</accession>
<dbReference type="EMBL" id="BMOC01000003">
    <property type="protein sequence ID" value="GGI99758.1"/>
    <property type="molecule type" value="Genomic_DNA"/>
</dbReference>
<dbReference type="PROSITE" id="PS50093">
    <property type="entry name" value="PKD"/>
    <property type="match status" value="1"/>
</dbReference>
<sequence length="269" mass="28780">MTTFEDFLNASNLDFEPPPELREQINETLAELNSELYGENDGNGGGIIGNPPKLLRIDVTDQSGATYEFSAVANDAEDADPQLSYEWQIDGTVVGSDSSTLTHAFQSEGDVDVTATVTDTDGNTNTQTKTVTVALPDPVDRFTVDTFKFVDDNGMPVQQGQPANIEYAVSDADGDDDLLALRITFGYSSSSPTDQSSGAVETLGGTFIYGPSSTGTYDVTLEAMDRDLYTGDPIDDNGDLPDGSNFTGGYADDNGSFVTLQEETYTIQD</sequence>
<evidence type="ECO:0000313" key="4">
    <source>
        <dbReference type="Proteomes" id="UP000653099"/>
    </source>
</evidence>
<dbReference type="InterPro" id="IPR035986">
    <property type="entry name" value="PKD_dom_sf"/>
</dbReference>
<protein>
    <recommendedName>
        <fullName evidence="2">PKD domain-containing protein</fullName>
    </recommendedName>
</protein>
<gene>
    <name evidence="3" type="ORF">GCM10008995_07000</name>
</gene>
<feature type="region of interest" description="Disordered" evidence="1">
    <location>
        <begin position="232"/>
        <end position="254"/>
    </location>
</feature>
<reference evidence="3" key="2">
    <citation type="submission" date="2020-09" db="EMBL/GenBank/DDBJ databases">
        <authorList>
            <person name="Sun Q."/>
            <person name="Ohkuma M."/>
        </authorList>
    </citation>
    <scope>NUCLEOTIDE SEQUENCE</scope>
    <source>
        <strain evidence="3">JCM 14359</strain>
    </source>
</reference>
<evidence type="ECO:0000313" key="3">
    <source>
        <dbReference type="EMBL" id="GGI99758.1"/>
    </source>
</evidence>
<dbReference type="InterPro" id="IPR022409">
    <property type="entry name" value="PKD/Chitinase_dom"/>
</dbReference>
<dbReference type="Pfam" id="PF18911">
    <property type="entry name" value="PKD_4"/>
    <property type="match status" value="1"/>
</dbReference>
<organism evidence="3 4">
    <name type="scientific">Halobellus salinus</name>
    <dbReference type="NCBI Taxonomy" id="931585"/>
    <lineage>
        <taxon>Archaea</taxon>
        <taxon>Methanobacteriati</taxon>
        <taxon>Methanobacteriota</taxon>
        <taxon>Stenosarchaea group</taxon>
        <taxon>Halobacteria</taxon>
        <taxon>Halobacteriales</taxon>
        <taxon>Haloferacaceae</taxon>
        <taxon>Halobellus</taxon>
    </lineage>
</organism>
<dbReference type="InterPro" id="IPR013783">
    <property type="entry name" value="Ig-like_fold"/>
</dbReference>
<dbReference type="InterPro" id="IPR000601">
    <property type="entry name" value="PKD_dom"/>
</dbReference>
<evidence type="ECO:0000256" key="1">
    <source>
        <dbReference type="SAM" id="MobiDB-lite"/>
    </source>
</evidence>
<keyword evidence="4" id="KW-1185">Reference proteome</keyword>
<comment type="caution">
    <text evidence="3">The sequence shown here is derived from an EMBL/GenBank/DDBJ whole genome shotgun (WGS) entry which is preliminary data.</text>
</comment>
<dbReference type="SMART" id="SM00089">
    <property type="entry name" value="PKD"/>
    <property type="match status" value="1"/>
</dbReference>
<evidence type="ECO:0000259" key="2">
    <source>
        <dbReference type="PROSITE" id="PS50093"/>
    </source>
</evidence>
<dbReference type="Proteomes" id="UP000653099">
    <property type="component" value="Unassembled WGS sequence"/>
</dbReference>
<reference evidence="3" key="1">
    <citation type="journal article" date="2014" name="Int. J. Syst. Evol. Microbiol.">
        <title>Complete genome sequence of Corynebacterium casei LMG S-19264T (=DSM 44701T), isolated from a smear-ripened cheese.</title>
        <authorList>
            <consortium name="US DOE Joint Genome Institute (JGI-PGF)"/>
            <person name="Walter F."/>
            <person name="Albersmeier A."/>
            <person name="Kalinowski J."/>
            <person name="Ruckert C."/>
        </authorList>
    </citation>
    <scope>NUCLEOTIDE SEQUENCE</scope>
    <source>
        <strain evidence="3">JCM 14359</strain>
    </source>
</reference>
<dbReference type="AlphaFoldDB" id="A0A830E8I7"/>